<evidence type="ECO:0000256" key="11">
    <source>
        <dbReference type="HAMAP-Rule" id="MF_00164"/>
    </source>
</evidence>
<dbReference type="GO" id="GO:0046349">
    <property type="term" value="P:amino sugar biosynthetic process"/>
    <property type="evidence" value="ECO:0007669"/>
    <property type="project" value="UniProtKB-ARBA"/>
</dbReference>
<evidence type="ECO:0000256" key="2">
    <source>
        <dbReference type="ARBA" id="ARBA00004496"/>
    </source>
</evidence>
<feature type="domain" description="SIS" evidence="13">
    <location>
        <begin position="452"/>
        <end position="593"/>
    </location>
</feature>
<dbReference type="SUPFAM" id="SSF56235">
    <property type="entry name" value="N-terminal nucleophile aminohydrolases (Ntn hydrolases)"/>
    <property type="match status" value="1"/>
</dbReference>
<dbReference type="InterPro" id="IPR029055">
    <property type="entry name" value="Ntn_hydrolases_N"/>
</dbReference>
<keyword evidence="9" id="KW-0315">Glutamine amidotransferase</keyword>
<dbReference type="FunFam" id="3.40.50.10490:FF:000002">
    <property type="entry name" value="Glutamine--fructose-6-phosphate aminotransferase [isomerizing]"/>
    <property type="match status" value="1"/>
</dbReference>
<dbReference type="EMBL" id="LHYB01000007">
    <property type="protein sequence ID" value="KXB04899.1"/>
    <property type="molecule type" value="Genomic_DNA"/>
</dbReference>
<dbReference type="InterPro" id="IPR035490">
    <property type="entry name" value="GlmS/FrlB_SIS"/>
</dbReference>
<feature type="domain" description="Glutamine amidotransferase type-2" evidence="12">
    <location>
        <begin position="2"/>
        <end position="219"/>
    </location>
</feature>
<evidence type="ECO:0000259" key="13">
    <source>
        <dbReference type="PROSITE" id="PS51464"/>
    </source>
</evidence>
<dbReference type="SUPFAM" id="SSF53697">
    <property type="entry name" value="SIS domain"/>
    <property type="match status" value="1"/>
</dbReference>
<dbReference type="EC" id="2.6.1.16" evidence="3 11"/>
<keyword evidence="7 11" id="KW-0808">Transferase</keyword>
<dbReference type="CDD" id="cd00714">
    <property type="entry name" value="GFAT"/>
    <property type="match status" value="1"/>
</dbReference>
<comment type="caution">
    <text evidence="14">The sequence shown here is derived from an EMBL/GenBank/DDBJ whole genome shotgun (WGS) entry which is preliminary data.</text>
</comment>
<dbReference type="FunFam" id="3.40.50.10490:FF:000001">
    <property type="entry name" value="Glutamine--fructose-6-phosphate aminotransferase [isomerizing]"/>
    <property type="match status" value="1"/>
</dbReference>
<dbReference type="PATRIC" id="fig|1698277.3.peg.710"/>
<dbReference type="Proteomes" id="UP000070076">
    <property type="component" value="Unassembled WGS sequence"/>
</dbReference>
<accession>A0A133VEM5</accession>
<dbReference type="CDD" id="cd05009">
    <property type="entry name" value="SIS_GlmS_GlmD_2"/>
    <property type="match status" value="1"/>
</dbReference>
<dbReference type="InterPro" id="IPR001347">
    <property type="entry name" value="SIS_dom"/>
</dbReference>
<feature type="active site" description="Nucleophile; for GATase activity" evidence="11">
    <location>
        <position position="2"/>
    </location>
</feature>
<dbReference type="GO" id="GO:0006002">
    <property type="term" value="P:fructose 6-phosphate metabolic process"/>
    <property type="evidence" value="ECO:0007669"/>
    <property type="project" value="TreeGrafter"/>
</dbReference>
<feature type="initiator methionine" description="Removed" evidence="11">
    <location>
        <position position="1"/>
    </location>
</feature>
<evidence type="ECO:0000256" key="6">
    <source>
        <dbReference type="ARBA" id="ARBA00022576"/>
    </source>
</evidence>
<evidence type="ECO:0000256" key="10">
    <source>
        <dbReference type="ARBA" id="ARBA00055466"/>
    </source>
</evidence>
<evidence type="ECO:0000256" key="4">
    <source>
        <dbReference type="ARBA" id="ARBA00016090"/>
    </source>
</evidence>
<dbReference type="GO" id="GO:0006487">
    <property type="term" value="P:protein N-linked glycosylation"/>
    <property type="evidence" value="ECO:0007669"/>
    <property type="project" value="TreeGrafter"/>
</dbReference>
<dbReference type="GO" id="GO:0005975">
    <property type="term" value="P:carbohydrate metabolic process"/>
    <property type="evidence" value="ECO:0007669"/>
    <property type="project" value="UniProtKB-UniRule"/>
</dbReference>
<keyword evidence="5 11" id="KW-0963">Cytoplasm</keyword>
<evidence type="ECO:0000256" key="5">
    <source>
        <dbReference type="ARBA" id="ARBA00022490"/>
    </source>
</evidence>
<dbReference type="InterPro" id="IPR035466">
    <property type="entry name" value="GlmS/AgaS_SIS"/>
</dbReference>
<sequence length="603" mass="65435">MCGIIGYAGTEKAAPLILDGLKRLEYRGYDSAGIATVSDNELQIKKDQGKIDEINNELTLSDMNGNTGIGHTRWATHGAPSQNNAHPHTDNENKIAVVHNGIIENYSELREFLVGEGYEFQSETDTEVIPHLVDHFMNQGKKFEDAVRNTAARLEGSYALAITFVGEPGKLVIVREQSPLIVGLGADESLVASDIPAILPHTKRVIILDDGEMGVLTAGNVEITRVESGETVEKEIQEVDWSPEMAEKGGHPHFMLKEILEQPDAIQNTLRVPEGELGELSKILEKADHIYLVACGTSHHAALVGKYALAKLADVSAEAIISSEFQESCVPKEGDVVFAISQSGETADTLKAVRVAIENGAKVVSLTNVVGSSITRLSELSCLTRAGPEIGVAATKTFVSQITYLLLLAFHMARKRGQISGEEFNDMANQLRGLPDITREVLDEVNTQTKKIGEEYTDIKRGYFIGRGIGFPTAMEGSLKLKEIAYVHSGAYPAGELKHGPLALVEPGTLVIALVTPGPARERMIGNIEEVRARGGKVLTLAPEGDKEVKEHVEEVISLPQVLEILSPLVYVLPLQLLAYHMGVDRGHDPDKPRHLAKSVTVE</sequence>
<dbReference type="InterPro" id="IPR017932">
    <property type="entry name" value="GATase_2_dom"/>
</dbReference>
<dbReference type="Gene3D" id="3.60.20.10">
    <property type="entry name" value="Glutamine Phosphoribosylpyrophosphate, subunit 1, domain 1"/>
    <property type="match status" value="1"/>
</dbReference>
<comment type="function">
    <text evidence="10 11">Catalyzes the first step in hexosamine metabolism, converting fructose-6P into glucosamine-6P using glutamine as a nitrogen source.</text>
</comment>
<name>A0A133VEM5_9EURY</name>
<organism evidence="14 15">
    <name type="scientific">candidate division MSBL1 archaeon SCGC-AAA261O19</name>
    <dbReference type="NCBI Taxonomy" id="1698277"/>
    <lineage>
        <taxon>Archaea</taxon>
        <taxon>Methanobacteriati</taxon>
        <taxon>Methanobacteriota</taxon>
        <taxon>candidate division MSBL1</taxon>
    </lineage>
</organism>
<dbReference type="PROSITE" id="PS51464">
    <property type="entry name" value="SIS"/>
    <property type="match status" value="2"/>
</dbReference>
<dbReference type="AlphaFoldDB" id="A0A133VEM5"/>
<evidence type="ECO:0000313" key="14">
    <source>
        <dbReference type="EMBL" id="KXB04899.1"/>
    </source>
</evidence>
<feature type="domain" description="SIS" evidence="13">
    <location>
        <begin position="280"/>
        <end position="418"/>
    </location>
</feature>
<evidence type="ECO:0000256" key="9">
    <source>
        <dbReference type="ARBA" id="ARBA00022962"/>
    </source>
</evidence>
<keyword evidence="8" id="KW-0677">Repeat</keyword>
<dbReference type="GO" id="GO:0006047">
    <property type="term" value="P:UDP-N-acetylglucosamine metabolic process"/>
    <property type="evidence" value="ECO:0007669"/>
    <property type="project" value="TreeGrafter"/>
</dbReference>
<dbReference type="GO" id="GO:0004360">
    <property type="term" value="F:glutamine-fructose-6-phosphate transaminase (isomerizing) activity"/>
    <property type="evidence" value="ECO:0007669"/>
    <property type="project" value="UniProtKB-UniRule"/>
</dbReference>
<evidence type="ECO:0000256" key="7">
    <source>
        <dbReference type="ARBA" id="ARBA00022679"/>
    </source>
</evidence>
<keyword evidence="15" id="KW-1185">Reference proteome</keyword>
<evidence type="ECO:0000256" key="3">
    <source>
        <dbReference type="ARBA" id="ARBA00012916"/>
    </source>
</evidence>
<dbReference type="CDD" id="cd05008">
    <property type="entry name" value="SIS_GlmS_GlmD_1"/>
    <property type="match status" value="1"/>
</dbReference>
<dbReference type="PANTHER" id="PTHR10937">
    <property type="entry name" value="GLUCOSAMINE--FRUCTOSE-6-PHOSPHATE AMINOTRANSFERASE, ISOMERIZING"/>
    <property type="match status" value="1"/>
</dbReference>
<dbReference type="InterPro" id="IPR005855">
    <property type="entry name" value="GFAT"/>
</dbReference>
<proteinExistence type="inferred from homology"/>
<dbReference type="HAMAP" id="MF_00164">
    <property type="entry name" value="GlmS"/>
    <property type="match status" value="1"/>
</dbReference>
<dbReference type="PROSITE" id="PS51278">
    <property type="entry name" value="GATASE_TYPE_2"/>
    <property type="match status" value="1"/>
</dbReference>
<dbReference type="Pfam" id="PF13522">
    <property type="entry name" value="GATase_6"/>
    <property type="match status" value="1"/>
</dbReference>
<dbReference type="GO" id="GO:0005737">
    <property type="term" value="C:cytoplasm"/>
    <property type="evidence" value="ECO:0007669"/>
    <property type="project" value="UniProtKB-SubCell"/>
</dbReference>
<dbReference type="PANTHER" id="PTHR10937:SF0">
    <property type="entry name" value="GLUTAMINE--FRUCTOSE-6-PHOSPHATE TRANSAMINASE (ISOMERIZING)"/>
    <property type="match status" value="1"/>
</dbReference>
<dbReference type="InterPro" id="IPR047084">
    <property type="entry name" value="GFAT_N"/>
</dbReference>
<dbReference type="NCBIfam" id="NF001484">
    <property type="entry name" value="PRK00331.1"/>
    <property type="match status" value="1"/>
</dbReference>
<evidence type="ECO:0000259" key="12">
    <source>
        <dbReference type="PROSITE" id="PS51278"/>
    </source>
</evidence>
<dbReference type="Pfam" id="PF01380">
    <property type="entry name" value="SIS"/>
    <property type="match status" value="2"/>
</dbReference>
<dbReference type="FunFam" id="3.60.20.10:FF:000006">
    <property type="entry name" value="Glutamine--fructose-6-phosphate aminotransferase [isomerizing]"/>
    <property type="match status" value="1"/>
</dbReference>
<protein>
    <recommendedName>
        <fullName evidence="4 11">Glutamine--fructose-6-phosphate aminotransferase [isomerizing]</fullName>
        <ecNumber evidence="3 11">2.6.1.16</ecNumber>
    </recommendedName>
    <alternativeName>
        <fullName evidence="11">D-fructose-6-phosphate amidotransferase</fullName>
    </alternativeName>
    <alternativeName>
        <fullName evidence="11">GFAT</fullName>
    </alternativeName>
    <alternativeName>
        <fullName evidence="11">Glucosamine-6-phosphate synthase</fullName>
    </alternativeName>
    <alternativeName>
        <fullName evidence="11">Hexosephosphate aminotransferase</fullName>
    </alternativeName>
    <alternativeName>
        <fullName evidence="11">L-glutamine--D-fructose-6-phosphate amidotransferase</fullName>
    </alternativeName>
</protein>
<evidence type="ECO:0000256" key="1">
    <source>
        <dbReference type="ARBA" id="ARBA00001031"/>
    </source>
</evidence>
<dbReference type="GO" id="GO:0097367">
    <property type="term" value="F:carbohydrate derivative binding"/>
    <property type="evidence" value="ECO:0007669"/>
    <property type="project" value="InterPro"/>
</dbReference>
<evidence type="ECO:0000313" key="15">
    <source>
        <dbReference type="Proteomes" id="UP000070076"/>
    </source>
</evidence>
<gene>
    <name evidence="11" type="primary">glmS</name>
    <name evidence="14" type="ORF">AKJ48_01010</name>
</gene>
<evidence type="ECO:0000256" key="8">
    <source>
        <dbReference type="ARBA" id="ARBA00022737"/>
    </source>
</evidence>
<dbReference type="NCBIfam" id="TIGR01135">
    <property type="entry name" value="glmS"/>
    <property type="match status" value="1"/>
</dbReference>
<reference evidence="14 15" key="1">
    <citation type="journal article" date="2016" name="Sci. Rep.">
        <title>Metabolic traits of an uncultured archaeal lineage -MSBL1- from brine pools of the Red Sea.</title>
        <authorList>
            <person name="Mwirichia R."/>
            <person name="Alam I."/>
            <person name="Rashid M."/>
            <person name="Vinu M."/>
            <person name="Ba-Alawi W."/>
            <person name="Anthony Kamau A."/>
            <person name="Kamanda Ngugi D."/>
            <person name="Goker M."/>
            <person name="Klenk H.P."/>
            <person name="Bajic V."/>
            <person name="Stingl U."/>
        </authorList>
    </citation>
    <scope>NUCLEOTIDE SEQUENCE [LARGE SCALE GENOMIC DNA]</scope>
    <source>
        <strain evidence="14">SCGC-AAA261O19</strain>
    </source>
</reference>
<dbReference type="Gene3D" id="3.40.50.10490">
    <property type="entry name" value="Glucose-6-phosphate isomerase like protein, domain 1"/>
    <property type="match status" value="2"/>
</dbReference>
<dbReference type="InterPro" id="IPR046348">
    <property type="entry name" value="SIS_dom_sf"/>
</dbReference>
<comment type="subcellular location">
    <subcellularLocation>
        <location evidence="2 11">Cytoplasm</location>
    </subcellularLocation>
</comment>
<keyword evidence="6 11" id="KW-0032">Aminotransferase</keyword>
<comment type="subunit">
    <text evidence="11">Homodimer.</text>
</comment>
<comment type="catalytic activity">
    <reaction evidence="1 11">
        <text>D-fructose 6-phosphate + L-glutamine = D-glucosamine 6-phosphate + L-glutamate</text>
        <dbReference type="Rhea" id="RHEA:13237"/>
        <dbReference type="ChEBI" id="CHEBI:29985"/>
        <dbReference type="ChEBI" id="CHEBI:58359"/>
        <dbReference type="ChEBI" id="CHEBI:58725"/>
        <dbReference type="ChEBI" id="CHEBI:61527"/>
        <dbReference type="EC" id="2.6.1.16"/>
    </reaction>
</comment>
<feature type="active site" description="For Fru-6P isomerization activity" evidence="11">
    <location>
        <position position="598"/>
    </location>
</feature>